<accession>A0AAD4YQT9</accession>
<evidence type="ECO:0000313" key="3">
    <source>
        <dbReference type="EMBL" id="KAI5317859.1"/>
    </source>
</evidence>
<sequence length="549" mass="62678">MKFRKELWLKENGSKFDKPPSEYALKPHDRKAFCQFLKSVKFPDGYAANISRNVNLNDGKLSGLKSHDYHVFLQHLLSVGVRKYLKKSISSPRVELSYFFQQICAKMLIVAELEKLEKNIVLTLYKLERIFPPTFFDIMVHLAVHIPREAKLAGPVAYRPIERCWEHTRNIGVETALNRTERHNDGGEPKGKLLVFAQKLRPIEAKRRGRSYGKRLQELIEANDGKPLTVAFDPKLKAPINKIVHTLLTNEIGTSIRTHAPVCHKLWEKVPDDDKKKQIVNLLALFDVDLTQSMVSEFVEAKMARAYIVFKNRLHDHYKKVATTQARGMATLPPDSLWNKRPVEHWHWLCDRMYTEPTFVEKSNKTNHRGGACSFVQHAQQAVKEGKPLSFIDNWERLYKDKEHNWISEDAQEKHKKMKKMRDELRSKMIEEADEDIEANSIEVPIEAEFKIMGDVLGVKGRTVHGVGAFPRMEANISTTGFSGASNSELSKLQDKVQMLATNIQGVQEDYSNLRANLVAALEASNNGGLDNAQLMLMLRATLMPSATT</sequence>
<gene>
    <name evidence="3" type="ORF">L3X38_037566</name>
</gene>
<keyword evidence="4" id="KW-1185">Reference proteome</keyword>
<reference evidence="3 4" key="1">
    <citation type="journal article" date="2022" name="G3 (Bethesda)">
        <title>Whole-genome sequence and methylome profiling of the almond [Prunus dulcis (Mill.) D.A. Webb] cultivar 'Nonpareil'.</title>
        <authorList>
            <person name="D'Amico-Willman K.M."/>
            <person name="Ouma W.Z."/>
            <person name="Meulia T."/>
            <person name="Sideli G.M."/>
            <person name="Gradziel T.M."/>
            <person name="Fresnedo-Ramirez J."/>
        </authorList>
    </citation>
    <scope>NUCLEOTIDE SEQUENCE [LARGE SCALE GENOMIC DNA]</scope>
    <source>
        <strain evidence="3">Clone GOH B32 T37-40</strain>
    </source>
</reference>
<evidence type="ECO:0000256" key="1">
    <source>
        <dbReference type="SAM" id="Coils"/>
    </source>
</evidence>
<protein>
    <recommendedName>
        <fullName evidence="2">DUF4218 domain-containing protein</fullName>
    </recommendedName>
</protein>
<evidence type="ECO:0000259" key="2">
    <source>
        <dbReference type="Pfam" id="PF13960"/>
    </source>
</evidence>
<dbReference type="Proteomes" id="UP001054821">
    <property type="component" value="Chromosome 7"/>
</dbReference>
<name>A0AAD4YQT9_PRUDU</name>
<organism evidence="3 4">
    <name type="scientific">Prunus dulcis</name>
    <name type="common">Almond</name>
    <name type="synonym">Amygdalus dulcis</name>
    <dbReference type="NCBI Taxonomy" id="3755"/>
    <lineage>
        <taxon>Eukaryota</taxon>
        <taxon>Viridiplantae</taxon>
        <taxon>Streptophyta</taxon>
        <taxon>Embryophyta</taxon>
        <taxon>Tracheophyta</taxon>
        <taxon>Spermatophyta</taxon>
        <taxon>Magnoliopsida</taxon>
        <taxon>eudicotyledons</taxon>
        <taxon>Gunneridae</taxon>
        <taxon>Pentapetalae</taxon>
        <taxon>rosids</taxon>
        <taxon>fabids</taxon>
        <taxon>Rosales</taxon>
        <taxon>Rosaceae</taxon>
        <taxon>Amygdaloideae</taxon>
        <taxon>Amygdaleae</taxon>
        <taxon>Prunus</taxon>
    </lineage>
</organism>
<dbReference type="EMBL" id="JAJFAZ020000007">
    <property type="protein sequence ID" value="KAI5317859.1"/>
    <property type="molecule type" value="Genomic_DNA"/>
</dbReference>
<feature type="domain" description="DUF4218" evidence="2">
    <location>
        <begin position="103"/>
        <end position="163"/>
    </location>
</feature>
<evidence type="ECO:0000313" key="4">
    <source>
        <dbReference type="Proteomes" id="UP001054821"/>
    </source>
</evidence>
<feature type="coiled-coil region" evidence="1">
    <location>
        <begin position="490"/>
        <end position="524"/>
    </location>
</feature>
<dbReference type="AlphaFoldDB" id="A0AAD4YQT9"/>
<keyword evidence="1" id="KW-0175">Coiled coil</keyword>
<dbReference type="Pfam" id="PF13960">
    <property type="entry name" value="DUF4218"/>
    <property type="match status" value="1"/>
</dbReference>
<comment type="caution">
    <text evidence="3">The sequence shown here is derived from an EMBL/GenBank/DDBJ whole genome shotgun (WGS) entry which is preliminary data.</text>
</comment>
<dbReference type="PANTHER" id="PTHR48258:SF15">
    <property type="entry name" value="OS02G0543900 PROTEIN"/>
    <property type="match status" value="1"/>
</dbReference>
<dbReference type="InterPro" id="IPR025452">
    <property type="entry name" value="DUF4218"/>
</dbReference>
<proteinExistence type="predicted"/>
<dbReference type="PANTHER" id="PTHR48258">
    <property type="entry name" value="DUF4218 DOMAIN-CONTAINING PROTEIN-RELATED"/>
    <property type="match status" value="1"/>
</dbReference>